<dbReference type="Gene3D" id="2.60.120.10">
    <property type="entry name" value="Jelly Rolls"/>
    <property type="match status" value="1"/>
</dbReference>
<dbReference type="InterPro" id="IPR012318">
    <property type="entry name" value="HTH_CRP"/>
</dbReference>
<feature type="domain" description="Cyclic nucleotide-binding" evidence="4">
    <location>
        <begin position="13"/>
        <end position="136"/>
    </location>
</feature>
<evidence type="ECO:0000256" key="2">
    <source>
        <dbReference type="ARBA" id="ARBA00023125"/>
    </source>
</evidence>
<dbReference type="CDD" id="cd00038">
    <property type="entry name" value="CAP_ED"/>
    <property type="match status" value="1"/>
</dbReference>
<dbReference type="AlphaFoldDB" id="A0A974GVR1"/>
<dbReference type="InterPro" id="IPR014710">
    <property type="entry name" value="RmlC-like_jellyroll"/>
</dbReference>
<reference evidence="6" key="1">
    <citation type="submission" date="2020-07" db="EMBL/GenBank/DDBJ databases">
        <title>Genomic analysis of a strain of Sedimentibacter Hydroxybenzoicus DSM7310.</title>
        <authorList>
            <person name="Ma S."/>
        </authorList>
    </citation>
    <scope>NUCLEOTIDE SEQUENCE</scope>
    <source>
        <strain evidence="6">DSM 7310</strain>
    </source>
</reference>
<keyword evidence="1" id="KW-0805">Transcription regulation</keyword>
<protein>
    <submittedName>
        <fullName evidence="6">Crp/Fnr family transcriptional regulator</fullName>
    </submittedName>
</protein>
<dbReference type="InterPro" id="IPR018490">
    <property type="entry name" value="cNMP-bd_dom_sf"/>
</dbReference>
<feature type="domain" description="HTH crp-type" evidence="5">
    <location>
        <begin position="154"/>
        <end position="222"/>
    </location>
</feature>
<keyword evidence="2" id="KW-0238">DNA-binding</keyword>
<name>A0A974GVR1_SEDHY</name>
<organism evidence="6 7">
    <name type="scientific">Sedimentibacter hydroxybenzoicus DSM 7310</name>
    <dbReference type="NCBI Taxonomy" id="1123245"/>
    <lineage>
        <taxon>Bacteria</taxon>
        <taxon>Bacillati</taxon>
        <taxon>Bacillota</taxon>
        <taxon>Tissierellia</taxon>
        <taxon>Sedimentibacter</taxon>
    </lineage>
</organism>
<dbReference type="PANTHER" id="PTHR24567">
    <property type="entry name" value="CRP FAMILY TRANSCRIPTIONAL REGULATORY PROTEIN"/>
    <property type="match status" value="1"/>
</dbReference>
<evidence type="ECO:0000313" key="7">
    <source>
        <dbReference type="Proteomes" id="UP000611629"/>
    </source>
</evidence>
<evidence type="ECO:0000259" key="5">
    <source>
        <dbReference type="PROSITE" id="PS51063"/>
    </source>
</evidence>
<dbReference type="GO" id="GO:0003677">
    <property type="term" value="F:DNA binding"/>
    <property type="evidence" value="ECO:0007669"/>
    <property type="project" value="UniProtKB-KW"/>
</dbReference>
<dbReference type="SUPFAM" id="SSF46785">
    <property type="entry name" value="Winged helix' DNA-binding domain"/>
    <property type="match status" value="1"/>
</dbReference>
<sequence length="229" mass="26119">MGNIIDLIKENMLFANMTIDEIKMVLNCSKAVVLDFHDNQVIFEKDDKIKKMGIVIEGQLNLVSQKYNGTRVIVTTLEKNDLFGEALAFSTLQESPYDLVSSGNSKALIIPHSIFFTMCRENCDFHKTLIGNMLAILSDKIVMLNNKMNILNAETLKGRISVYLLSLHKKTNSIIFDMPMKRQELAEFLNVKRPSLSRELSNMQQEGIIDVYRSTVKIKNIERLKELAD</sequence>
<dbReference type="InterPro" id="IPR050397">
    <property type="entry name" value="Env_Response_Regulators"/>
</dbReference>
<keyword evidence="3" id="KW-0804">Transcription</keyword>
<dbReference type="Pfam" id="PF00027">
    <property type="entry name" value="cNMP_binding"/>
    <property type="match status" value="1"/>
</dbReference>
<dbReference type="PROSITE" id="PS51063">
    <property type="entry name" value="HTH_CRP_2"/>
    <property type="match status" value="1"/>
</dbReference>
<dbReference type="GO" id="GO:0005829">
    <property type="term" value="C:cytosol"/>
    <property type="evidence" value="ECO:0007669"/>
    <property type="project" value="TreeGrafter"/>
</dbReference>
<dbReference type="RefSeq" id="WP_179237368.1">
    <property type="nucleotide sequence ID" value="NZ_JACBNQ010000004.1"/>
</dbReference>
<comment type="caution">
    <text evidence="6">The sequence shown here is derived from an EMBL/GenBank/DDBJ whole genome shotgun (WGS) entry which is preliminary data.</text>
</comment>
<dbReference type="GO" id="GO:0003700">
    <property type="term" value="F:DNA-binding transcription factor activity"/>
    <property type="evidence" value="ECO:0007669"/>
    <property type="project" value="TreeGrafter"/>
</dbReference>
<gene>
    <name evidence="6" type="ORF">HZF24_05905</name>
</gene>
<evidence type="ECO:0000259" key="4">
    <source>
        <dbReference type="PROSITE" id="PS50042"/>
    </source>
</evidence>
<dbReference type="InterPro" id="IPR000595">
    <property type="entry name" value="cNMP-bd_dom"/>
</dbReference>
<dbReference type="InterPro" id="IPR036390">
    <property type="entry name" value="WH_DNA-bd_sf"/>
</dbReference>
<dbReference type="SMART" id="SM00100">
    <property type="entry name" value="cNMP"/>
    <property type="match status" value="1"/>
</dbReference>
<accession>A0A974GVR1</accession>
<evidence type="ECO:0000256" key="3">
    <source>
        <dbReference type="ARBA" id="ARBA00023163"/>
    </source>
</evidence>
<dbReference type="SUPFAM" id="SSF51206">
    <property type="entry name" value="cAMP-binding domain-like"/>
    <property type="match status" value="1"/>
</dbReference>
<dbReference type="PANTHER" id="PTHR24567:SF58">
    <property type="entry name" value="CYCLIC AMP-BINDING REGULATORY PROTEIN"/>
    <property type="match status" value="1"/>
</dbReference>
<proteinExistence type="predicted"/>
<dbReference type="PROSITE" id="PS50042">
    <property type="entry name" value="CNMP_BINDING_3"/>
    <property type="match status" value="1"/>
</dbReference>
<dbReference type="EMBL" id="JACBNQ010000004">
    <property type="protein sequence ID" value="NYB73672.1"/>
    <property type="molecule type" value="Genomic_DNA"/>
</dbReference>
<dbReference type="Proteomes" id="UP000611629">
    <property type="component" value="Unassembled WGS sequence"/>
</dbReference>
<evidence type="ECO:0000313" key="6">
    <source>
        <dbReference type="EMBL" id="NYB73672.1"/>
    </source>
</evidence>
<dbReference type="SMART" id="SM00419">
    <property type="entry name" value="HTH_CRP"/>
    <property type="match status" value="1"/>
</dbReference>
<evidence type="ECO:0000256" key="1">
    <source>
        <dbReference type="ARBA" id="ARBA00023015"/>
    </source>
</evidence>
<dbReference type="Pfam" id="PF13545">
    <property type="entry name" value="HTH_Crp_2"/>
    <property type="match status" value="1"/>
</dbReference>
<keyword evidence="7" id="KW-1185">Reference proteome</keyword>